<evidence type="ECO:0000313" key="1">
    <source>
        <dbReference type="EMBL" id="PKH46808.1"/>
    </source>
</evidence>
<accession>A0A2J1DXE5</accession>
<dbReference type="AlphaFoldDB" id="A0A2J1DXE5"/>
<dbReference type="EMBL" id="PHFD01000171">
    <property type="protein sequence ID" value="PKH46808.1"/>
    <property type="molecule type" value="Genomic_DNA"/>
</dbReference>
<gene>
    <name evidence="1" type="ORF">CVH13_00905</name>
</gene>
<dbReference type="Proteomes" id="UP000233649">
    <property type="component" value="Unassembled WGS sequence"/>
</dbReference>
<name>A0A2J1DXE5_9CHLR</name>
<comment type="caution">
    <text evidence="1">The sequence shown here is derived from an EMBL/GenBank/DDBJ whole genome shotgun (WGS) entry which is preliminary data.</text>
</comment>
<reference evidence="1 2" key="1">
    <citation type="journal article" date="2017" name="FEMS Microbiol. Ecol.">
        <title>Reconstructed genomes of novel Dehalococcoides mccartyi strains from 1,2,3,4-tetrachlorodibenzo-p-dioxin-dechlorinating enrichment cultures reveal divergent reductive dehalogenase gene profiles.</title>
        <authorList>
            <person name="Dam H.T."/>
            <person name="Vollmers J."/>
            <person name="Kaster A.K."/>
            <person name="Haggblom M.M."/>
        </authorList>
    </citation>
    <scope>NUCLEOTIDE SEQUENCE [LARGE SCALE GENOMIC DNA]</scope>
    <source>
        <strain evidence="1 2">H1-3-2.001</strain>
    </source>
</reference>
<evidence type="ECO:0000313" key="2">
    <source>
        <dbReference type="Proteomes" id="UP000233649"/>
    </source>
</evidence>
<protein>
    <submittedName>
        <fullName evidence="1">Uncharacterized protein</fullName>
    </submittedName>
</protein>
<proteinExistence type="predicted"/>
<sequence>MEKEKATNTKKFQIKTRKFSGQRYALFDWCGDLDETKLEIATLRNEGKLVRYSQNTNGYSIWIRK</sequence>
<organism evidence="1 2">
    <name type="scientific">Dehalococcoides mccartyi</name>
    <dbReference type="NCBI Taxonomy" id="61435"/>
    <lineage>
        <taxon>Bacteria</taxon>
        <taxon>Bacillati</taxon>
        <taxon>Chloroflexota</taxon>
        <taxon>Dehalococcoidia</taxon>
        <taxon>Dehalococcoidales</taxon>
        <taxon>Dehalococcoidaceae</taxon>
        <taxon>Dehalococcoides</taxon>
    </lineage>
</organism>